<dbReference type="OrthoDB" id="242257at2759"/>
<dbReference type="InterPro" id="IPR016064">
    <property type="entry name" value="NAD/diacylglycerol_kinase_sf"/>
</dbReference>
<proteinExistence type="inferred from homology"/>
<evidence type="ECO:0000256" key="6">
    <source>
        <dbReference type="ARBA" id="ARBA00022777"/>
    </source>
</evidence>
<gene>
    <name evidence="12" type="ORF">MOQ_010243</name>
</gene>
<feature type="domain" description="DAGKc" evidence="11">
    <location>
        <begin position="178"/>
        <end position="319"/>
    </location>
</feature>
<dbReference type="GO" id="GO:0007200">
    <property type="term" value="P:phospholipase C-activating G protein-coupled receptor signaling pathway"/>
    <property type="evidence" value="ECO:0007669"/>
    <property type="project" value="InterPro"/>
</dbReference>
<keyword evidence="4 9" id="KW-0547">Nucleotide-binding</keyword>
<dbReference type="Pfam" id="PF00609">
    <property type="entry name" value="DAGK_acc"/>
    <property type="match status" value="1"/>
</dbReference>
<evidence type="ECO:0000256" key="2">
    <source>
        <dbReference type="ARBA" id="ARBA00009280"/>
    </source>
</evidence>
<accession>K2MG34</accession>
<dbReference type="GO" id="GO:0004143">
    <property type="term" value="F:ATP-dependent diacylglycerol kinase activity"/>
    <property type="evidence" value="ECO:0007669"/>
    <property type="project" value="UniProtKB-EC"/>
</dbReference>
<comment type="similarity">
    <text evidence="2 9">Belongs to the eukaryotic diacylglycerol kinase family.</text>
</comment>
<comment type="caution">
    <text evidence="12">The sequence shown here is derived from an EMBL/GenBank/DDBJ whole genome shotgun (WGS) entry which is preliminary data.</text>
</comment>
<sequence length="660" mass="73368">MQANSLNILHACEKGDKVQSLVKYPPEEIPLSCYSAIEEGNYTENGSVEVPRGSGSGCMQFRETFNGPNGVEASPVMLHSPRKGYDSVDMTNLTTDYRPMTSPTVGDPEYEYVLCILNPGSGERGAAEHVLDSMRAVIGADRVVTLDAALFANPTPILEAIRRHAVRSICQDRKKSTLMGVTDGGKSGTDTCGDGVHGQELERRGTVIVCGGDGTVSFVMEQLDAVRDMMQRMEADSVEAGAGTKDGVVKPRFLLPAVAVLALGTGNDYSNCVGFGNGYSRHKLSCFCCCMENAIEPIIRNVLSAPAVPFDRWKVQLVPLTAIWKQQERQCQQQQTSHLTLVTKHEEGVLSETPPEGEMEEKKREEEEQKEEETVTEDLVDLYALDWDALEADETCRKFNFINYFSIGFDAYVLQKFDFFRRKHPKFCSTRMNNKLVYGMYGLKAVTRCSSLRPCIPQIWVPQLAKRFPIHTTASRRSSGQTMETESMMHLSLPKGSKTLLITNVGSYAAGTRPWKEGKGKLYRDDHLAQPMIITPVCVNDHKMEVQSVGGIFQMGLLQLGIGKGASKLAQTREMFAFVLCNPTDIARREKLENGEEMMAGKEGVEDHTPLCMQLDGEAIGRINCPTVVHITELLRPRVYVRCRNPRVIRHPIEDEEEAF</sequence>
<dbReference type="Proteomes" id="UP000007350">
    <property type="component" value="Unassembled WGS sequence"/>
</dbReference>
<comment type="catalytic activity">
    <reaction evidence="9">
        <text>a 1,2-diacyl-sn-glycerol + ATP = a 1,2-diacyl-sn-glycero-3-phosphate + ADP + H(+)</text>
        <dbReference type="Rhea" id="RHEA:10272"/>
        <dbReference type="ChEBI" id="CHEBI:15378"/>
        <dbReference type="ChEBI" id="CHEBI:17815"/>
        <dbReference type="ChEBI" id="CHEBI:30616"/>
        <dbReference type="ChEBI" id="CHEBI:58608"/>
        <dbReference type="ChEBI" id="CHEBI:456216"/>
        <dbReference type="EC" id="2.7.1.107"/>
    </reaction>
</comment>
<evidence type="ECO:0000259" key="11">
    <source>
        <dbReference type="PROSITE" id="PS50146"/>
    </source>
</evidence>
<keyword evidence="5" id="KW-0863">Zinc-finger</keyword>
<keyword evidence="3 9" id="KW-0808">Transferase</keyword>
<organism evidence="12 13">
    <name type="scientific">Trypanosoma cruzi marinkellei</name>
    <dbReference type="NCBI Taxonomy" id="85056"/>
    <lineage>
        <taxon>Eukaryota</taxon>
        <taxon>Discoba</taxon>
        <taxon>Euglenozoa</taxon>
        <taxon>Kinetoplastea</taxon>
        <taxon>Metakinetoplastina</taxon>
        <taxon>Trypanosomatida</taxon>
        <taxon>Trypanosomatidae</taxon>
        <taxon>Trypanosoma</taxon>
        <taxon>Schizotrypanum</taxon>
    </lineage>
</organism>
<dbReference type="GO" id="GO:0008270">
    <property type="term" value="F:zinc ion binding"/>
    <property type="evidence" value="ECO:0007669"/>
    <property type="project" value="UniProtKB-KW"/>
</dbReference>
<feature type="region of interest" description="Disordered" evidence="10">
    <location>
        <begin position="344"/>
        <end position="373"/>
    </location>
</feature>
<dbReference type="InterPro" id="IPR037607">
    <property type="entry name" value="DGK"/>
</dbReference>
<evidence type="ECO:0000256" key="3">
    <source>
        <dbReference type="ARBA" id="ARBA00022679"/>
    </source>
</evidence>
<name>K2MG34_TRYCR</name>
<dbReference type="PANTHER" id="PTHR11255:SF54">
    <property type="entry name" value="DIACYLGLYCEROL KINASE THETA"/>
    <property type="match status" value="1"/>
</dbReference>
<dbReference type="EMBL" id="AHKC01022387">
    <property type="protein sequence ID" value="EKF26080.1"/>
    <property type="molecule type" value="Genomic_DNA"/>
</dbReference>
<evidence type="ECO:0000256" key="8">
    <source>
        <dbReference type="ARBA" id="ARBA00023136"/>
    </source>
</evidence>
<dbReference type="InterPro" id="IPR000756">
    <property type="entry name" value="Diacylglycerol_kin_accessory"/>
</dbReference>
<dbReference type="PROSITE" id="PS50146">
    <property type="entry name" value="DAGK"/>
    <property type="match status" value="1"/>
</dbReference>
<evidence type="ECO:0000313" key="13">
    <source>
        <dbReference type="Proteomes" id="UP000007350"/>
    </source>
</evidence>
<evidence type="ECO:0000313" key="12">
    <source>
        <dbReference type="EMBL" id="EKF26080.1"/>
    </source>
</evidence>
<dbReference type="Pfam" id="PF00781">
    <property type="entry name" value="DAGK_cat"/>
    <property type="match status" value="1"/>
</dbReference>
<evidence type="ECO:0000256" key="1">
    <source>
        <dbReference type="ARBA" id="ARBA00004370"/>
    </source>
</evidence>
<reference evidence="12 13" key="1">
    <citation type="journal article" date="2012" name="BMC Genomics">
        <title>Comparative genomic analysis of human infective Trypanosoma cruzi lineages with the bat-restricted subspecies T. cruzi marinkellei.</title>
        <authorList>
            <person name="Franzen O."/>
            <person name="Talavera-Lopez C."/>
            <person name="Ochaya S."/>
            <person name="Butler C.E."/>
            <person name="Messenger L.A."/>
            <person name="Lewis M.D."/>
            <person name="Llewellyn M.S."/>
            <person name="Marinkelle C.J."/>
            <person name="Tyler K.M."/>
            <person name="Miles M.A."/>
            <person name="Andersson B."/>
        </authorList>
    </citation>
    <scope>NUCLEOTIDE SEQUENCE [LARGE SCALE GENOMIC DNA]</scope>
    <source>
        <strain evidence="12 13">B7</strain>
    </source>
</reference>
<dbReference type="InterPro" id="IPR017438">
    <property type="entry name" value="ATP-NAD_kinase_N"/>
</dbReference>
<keyword evidence="5" id="KW-0479">Metal-binding</keyword>
<protein>
    <recommendedName>
        <fullName evidence="9">Diacylglycerol kinase</fullName>
        <shortName evidence="9">DAG kinase</shortName>
        <ecNumber evidence="9">2.7.1.107</ecNumber>
    </recommendedName>
</protein>
<dbReference type="SMART" id="SM00046">
    <property type="entry name" value="DAGKc"/>
    <property type="match status" value="1"/>
</dbReference>
<dbReference type="InterPro" id="IPR001206">
    <property type="entry name" value="Diacylglycerol_kinase_cat_dom"/>
</dbReference>
<evidence type="ECO:0000256" key="10">
    <source>
        <dbReference type="SAM" id="MobiDB-lite"/>
    </source>
</evidence>
<dbReference type="Gene3D" id="3.40.50.10330">
    <property type="entry name" value="Probable inorganic polyphosphate/atp-NAD kinase, domain 1"/>
    <property type="match status" value="1"/>
</dbReference>
<keyword evidence="6 9" id="KW-0418">Kinase</keyword>
<comment type="subcellular location">
    <subcellularLocation>
        <location evidence="1">Membrane</location>
    </subcellularLocation>
</comment>
<dbReference type="SUPFAM" id="SSF111331">
    <property type="entry name" value="NAD kinase/diacylglycerol kinase-like"/>
    <property type="match status" value="1"/>
</dbReference>
<keyword evidence="8" id="KW-0472">Membrane</keyword>
<keyword evidence="13" id="KW-1185">Reference proteome</keyword>
<dbReference type="EC" id="2.7.1.107" evidence="9"/>
<dbReference type="AlphaFoldDB" id="K2MG34"/>
<dbReference type="PANTHER" id="PTHR11255">
    <property type="entry name" value="DIACYLGLYCEROL KINASE"/>
    <property type="match status" value="1"/>
</dbReference>
<evidence type="ECO:0000256" key="4">
    <source>
        <dbReference type="ARBA" id="ARBA00022741"/>
    </source>
</evidence>
<evidence type="ECO:0000256" key="5">
    <source>
        <dbReference type="ARBA" id="ARBA00022771"/>
    </source>
</evidence>
<keyword evidence="5" id="KW-0862">Zinc</keyword>
<dbReference type="SMART" id="SM00045">
    <property type="entry name" value="DAGKa"/>
    <property type="match status" value="1"/>
</dbReference>
<dbReference type="GO" id="GO:0016020">
    <property type="term" value="C:membrane"/>
    <property type="evidence" value="ECO:0007669"/>
    <property type="project" value="UniProtKB-SubCell"/>
</dbReference>
<evidence type="ECO:0000256" key="9">
    <source>
        <dbReference type="RuleBase" id="RU361128"/>
    </source>
</evidence>
<dbReference type="GO" id="GO:0005524">
    <property type="term" value="F:ATP binding"/>
    <property type="evidence" value="ECO:0007669"/>
    <property type="project" value="UniProtKB-KW"/>
</dbReference>
<keyword evidence="7 9" id="KW-0067">ATP-binding</keyword>
<evidence type="ECO:0000256" key="7">
    <source>
        <dbReference type="ARBA" id="ARBA00022840"/>
    </source>
</evidence>